<dbReference type="EMBL" id="CAADHY010000015">
    <property type="protein sequence ID" value="VFR20796.1"/>
    <property type="molecule type" value="Genomic_DNA"/>
</dbReference>
<dbReference type="Pfam" id="PF06821">
    <property type="entry name" value="Ser_hydrolase"/>
    <property type="match status" value="1"/>
</dbReference>
<dbReference type="AlphaFoldDB" id="A0A484P5M6"/>
<reference evidence="1" key="1">
    <citation type="submission" date="2019-03" db="EMBL/GenBank/DDBJ databases">
        <authorList>
            <person name="Danneels B."/>
        </authorList>
    </citation>
    <scope>NUCLEOTIDE SEQUENCE</scope>
</reference>
<dbReference type="InterPro" id="IPR029058">
    <property type="entry name" value="AB_hydrolase_fold"/>
</dbReference>
<gene>
    <name evidence="1" type="ORF">AMP9_3803</name>
    <name evidence="2" type="ORF">ANT2_3744</name>
    <name evidence="3" type="ORF">ANT3_3746</name>
</gene>
<accession>A0A484P5M6</accession>
<dbReference type="EMBL" id="CAADIG010000004">
    <property type="protein sequence ID" value="VFR37680.1"/>
    <property type="molecule type" value="Genomic_DNA"/>
</dbReference>
<evidence type="ECO:0000313" key="3">
    <source>
        <dbReference type="EMBL" id="VFR62365.1"/>
    </source>
</evidence>
<dbReference type="GO" id="GO:0016787">
    <property type="term" value="F:hydrolase activity"/>
    <property type="evidence" value="ECO:0007669"/>
    <property type="project" value="InterPro"/>
</dbReference>
<proteinExistence type="predicted"/>
<evidence type="ECO:0000313" key="2">
    <source>
        <dbReference type="EMBL" id="VFR37680.1"/>
    </source>
</evidence>
<evidence type="ECO:0000313" key="1">
    <source>
        <dbReference type="EMBL" id="VFR20796.1"/>
    </source>
</evidence>
<dbReference type="SUPFAM" id="SSF53474">
    <property type="entry name" value="alpha/beta-Hydrolases"/>
    <property type="match status" value="1"/>
</dbReference>
<sequence length="187" mass="20517">MTQASILVLPGRGNSGPDHWQTHWEAQDERFERVLQREWTTPEKDEWVRHLAQVLAARQAPVILVAHSLAVALVNQLAAAWPDLHPDTPLPVAGALLVGPSDTEATDYPPGPIGFAPMPLRRLPFPSIVVASTDDPRVTLERARFFADAWGARLEVAGALGHMGSDAKLADWPQGKQWLEALLPPTR</sequence>
<evidence type="ECO:0008006" key="4">
    <source>
        <dbReference type="Google" id="ProtNLM"/>
    </source>
</evidence>
<protein>
    <recommendedName>
        <fullName evidence="4">Alpha/beta hydrolase</fullName>
    </recommendedName>
</protein>
<organism evidence="1">
    <name type="scientific">plant metagenome</name>
    <dbReference type="NCBI Taxonomy" id="1297885"/>
    <lineage>
        <taxon>unclassified sequences</taxon>
        <taxon>metagenomes</taxon>
        <taxon>organismal metagenomes</taxon>
    </lineage>
</organism>
<name>A0A484P5M6_9ZZZZ</name>
<dbReference type="Gene3D" id="3.40.50.1820">
    <property type="entry name" value="alpha/beta hydrolase"/>
    <property type="match status" value="1"/>
</dbReference>
<dbReference type="EMBL" id="CAADID010000009">
    <property type="protein sequence ID" value="VFR62365.1"/>
    <property type="molecule type" value="Genomic_DNA"/>
</dbReference>
<dbReference type="InterPro" id="IPR010662">
    <property type="entry name" value="RBBP9/YdeN"/>
</dbReference>